<accession>A0A449AEH7</accession>
<dbReference type="AlphaFoldDB" id="A0A449AEH7"/>
<dbReference type="OrthoDB" id="400296at2"/>
<reference evidence="1 2" key="1">
    <citation type="submission" date="2019-01" db="EMBL/GenBank/DDBJ databases">
        <authorList>
            <consortium name="Pathogen Informatics"/>
        </authorList>
    </citation>
    <scope>NUCLEOTIDE SEQUENCE [LARGE SCALE GENOMIC DNA]</scope>
    <source>
        <strain evidence="1 2">NCTC10118</strain>
    </source>
</reference>
<organism evidence="1 2">
    <name type="scientific">Mycoplasmopsis bovirhinis</name>
    <dbReference type="NCBI Taxonomy" id="29553"/>
    <lineage>
        <taxon>Bacteria</taxon>
        <taxon>Bacillati</taxon>
        <taxon>Mycoplasmatota</taxon>
        <taxon>Mycoplasmoidales</taxon>
        <taxon>Metamycoplasmataceae</taxon>
        <taxon>Mycoplasmopsis</taxon>
    </lineage>
</organism>
<proteinExistence type="predicted"/>
<gene>
    <name evidence="1" type="ORF">NCTC10118_00444</name>
</gene>
<name>A0A449AEH7_9BACT</name>
<evidence type="ECO:0000313" key="2">
    <source>
        <dbReference type="Proteomes" id="UP000289952"/>
    </source>
</evidence>
<keyword evidence="2" id="KW-1185">Reference proteome</keyword>
<evidence type="ECO:0000313" key="1">
    <source>
        <dbReference type="EMBL" id="VEU63394.1"/>
    </source>
</evidence>
<dbReference type="Proteomes" id="UP000289952">
    <property type="component" value="Chromosome"/>
</dbReference>
<sequence length="149" mass="16391">MAFWWSAYYAISGVDLAVKTLGEVFKNLPLTLDLVDIILNFKTGNVLAVEAKSILLLAKVIAAISTSDESVVVELTSGAMLDVVGKLADTSNTSRLLKAFYSSIAINGFFEYLHEKIQPLINSISGHLNFAKAKAWANYLYYKCLYEGK</sequence>
<protein>
    <submittedName>
        <fullName evidence="1">Uncharacterized protein</fullName>
    </submittedName>
</protein>
<dbReference type="EMBL" id="LR214972">
    <property type="protein sequence ID" value="VEU63394.1"/>
    <property type="molecule type" value="Genomic_DNA"/>
</dbReference>